<dbReference type="Pfam" id="PF00512">
    <property type="entry name" value="HisKA"/>
    <property type="match status" value="1"/>
</dbReference>
<dbReference type="InterPro" id="IPR005467">
    <property type="entry name" value="His_kinase_dom"/>
</dbReference>
<dbReference type="SMART" id="SM00388">
    <property type="entry name" value="HisKA"/>
    <property type="match status" value="1"/>
</dbReference>
<dbReference type="PRINTS" id="PR00344">
    <property type="entry name" value="BCTRLSENSOR"/>
</dbReference>
<dbReference type="Gene3D" id="3.30.565.10">
    <property type="entry name" value="Histidine kinase-like ATPase, C-terminal domain"/>
    <property type="match status" value="1"/>
</dbReference>
<dbReference type="Gene3D" id="6.10.340.10">
    <property type="match status" value="1"/>
</dbReference>
<evidence type="ECO:0000256" key="6">
    <source>
        <dbReference type="ARBA" id="ARBA00022741"/>
    </source>
</evidence>
<dbReference type="SUPFAM" id="SSF55874">
    <property type="entry name" value="ATPase domain of HSP90 chaperone/DNA topoisomerase II/histidine kinase"/>
    <property type="match status" value="1"/>
</dbReference>
<dbReference type="GO" id="GO:0016020">
    <property type="term" value="C:membrane"/>
    <property type="evidence" value="ECO:0007669"/>
    <property type="project" value="UniProtKB-SubCell"/>
</dbReference>
<dbReference type="Pfam" id="PF02518">
    <property type="entry name" value="HATPase_c"/>
    <property type="match status" value="1"/>
</dbReference>
<evidence type="ECO:0000313" key="14">
    <source>
        <dbReference type="Proteomes" id="UP001218364"/>
    </source>
</evidence>
<dbReference type="SUPFAM" id="SSF158472">
    <property type="entry name" value="HAMP domain-like"/>
    <property type="match status" value="1"/>
</dbReference>
<evidence type="ECO:0000259" key="12">
    <source>
        <dbReference type="PROSITE" id="PS50885"/>
    </source>
</evidence>
<dbReference type="SUPFAM" id="SSF47384">
    <property type="entry name" value="Homodimeric domain of signal transducing histidine kinase"/>
    <property type="match status" value="1"/>
</dbReference>
<dbReference type="RefSeq" id="WP_274830405.1">
    <property type="nucleotide sequence ID" value="NZ_JARCJE010000004.1"/>
</dbReference>
<gene>
    <name evidence="13" type="ORF">PXK24_16925</name>
</gene>
<dbReference type="SMART" id="SM00304">
    <property type="entry name" value="HAMP"/>
    <property type="match status" value="1"/>
</dbReference>
<evidence type="ECO:0000256" key="1">
    <source>
        <dbReference type="ARBA" id="ARBA00000085"/>
    </source>
</evidence>
<dbReference type="PROSITE" id="PS50885">
    <property type="entry name" value="HAMP"/>
    <property type="match status" value="1"/>
</dbReference>
<keyword evidence="10" id="KW-0472">Membrane</keyword>
<dbReference type="Gene3D" id="1.10.8.500">
    <property type="entry name" value="HAMP domain in histidine kinase"/>
    <property type="match status" value="1"/>
</dbReference>
<dbReference type="Gene3D" id="1.10.287.130">
    <property type="match status" value="1"/>
</dbReference>
<evidence type="ECO:0000256" key="9">
    <source>
        <dbReference type="ARBA" id="ARBA00023012"/>
    </source>
</evidence>
<evidence type="ECO:0000256" key="3">
    <source>
        <dbReference type="ARBA" id="ARBA00012438"/>
    </source>
</evidence>
<dbReference type="PANTHER" id="PTHR43065">
    <property type="entry name" value="SENSOR HISTIDINE KINASE"/>
    <property type="match status" value="1"/>
</dbReference>
<dbReference type="InterPro" id="IPR004358">
    <property type="entry name" value="Sig_transdc_His_kin-like_C"/>
</dbReference>
<dbReference type="EC" id="2.7.13.3" evidence="3"/>
<dbReference type="GO" id="GO:0005524">
    <property type="term" value="F:ATP binding"/>
    <property type="evidence" value="ECO:0007669"/>
    <property type="project" value="UniProtKB-KW"/>
</dbReference>
<sequence>MSFRLKTVLGIALIELTVMAVLIGINQFALGGSAATQLYQRAEATARVFANTVADAVIATDLATLDATIDMAVSSEDLTYLRVRNPSGMVLSQGGVEAALAAPFVRDASFDDARKDHVIDIDLPIEVEGTEFGTIELGLSTRTVEQELAQALYSNILIAVIGMSLVAVFGFCLGTILTQQLRWLRQGALNIARGNLASQIKVKGRDELADTAKCFNYMAQTLARDRGILQDQQDELLAKRARVEVLVGCLRDISQRRHTMEVPDTERPDEIGDMARATVVFQNAMKAVELARQEQQRLISAFDQVEEQVAIFGEDGRVLFLNAAFRSFNTELLELLPDKFTLRSFLETGLKQAAFIGIKDPETWVEEQLRRSHGLPHEIRREPDRILLTVQSYVDGIGTVLSAKDITDLRHSEHQLIHASKLATLGEMATGVAHELNQPLGVIRMASTNCVKRIDKDKADLEYLRSKLIRIGEQTERASQIINHMRIFGRKAEGVNSPFDLRDSLQEISALARTQLHTLDISLTLDLPETPAIVLGEKVIFEQVLLNLISNARDAIEASEARKGKISITSVFAADEGHVIEVRDTGGGIPEGILDKLFDPFFTTKGPGKGTGLGLSISFGTIRDMSGTISASSEEDGACFRLVLPDAGPGLQTLGQPAA</sequence>
<dbReference type="SMART" id="SM00387">
    <property type="entry name" value="HATPase_c"/>
    <property type="match status" value="1"/>
</dbReference>
<dbReference type="InterPro" id="IPR003594">
    <property type="entry name" value="HATPase_dom"/>
</dbReference>
<keyword evidence="8 13" id="KW-0067">ATP-binding</keyword>
<organism evidence="13 14">
    <name type="scientific">Phaeobacter gallaeciensis</name>
    <dbReference type="NCBI Taxonomy" id="60890"/>
    <lineage>
        <taxon>Bacteria</taxon>
        <taxon>Pseudomonadati</taxon>
        <taxon>Pseudomonadota</taxon>
        <taxon>Alphaproteobacteria</taxon>
        <taxon>Rhodobacterales</taxon>
        <taxon>Roseobacteraceae</taxon>
        <taxon>Phaeobacter</taxon>
    </lineage>
</organism>
<feature type="domain" description="HAMP" evidence="12">
    <location>
        <begin position="175"/>
        <end position="227"/>
    </location>
</feature>
<protein>
    <recommendedName>
        <fullName evidence="3">histidine kinase</fullName>
        <ecNumber evidence="3">2.7.13.3</ecNumber>
    </recommendedName>
</protein>
<keyword evidence="4" id="KW-0597">Phosphoprotein</keyword>
<comment type="caution">
    <text evidence="13">The sequence shown here is derived from an EMBL/GenBank/DDBJ whole genome shotgun (WGS) entry which is preliminary data.</text>
</comment>
<evidence type="ECO:0000256" key="5">
    <source>
        <dbReference type="ARBA" id="ARBA00022679"/>
    </source>
</evidence>
<keyword evidence="10" id="KW-1133">Transmembrane helix</keyword>
<evidence type="ECO:0000256" key="10">
    <source>
        <dbReference type="SAM" id="Phobius"/>
    </source>
</evidence>
<dbReference type="AlphaFoldDB" id="A0ABD4XCW8"/>
<keyword evidence="5" id="KW-0808">Transferase</keyword>
<evidence type="ECO:0000256" key="8">
    <source>
        <dbReference type="ARBA" id="ARBA00022840"/>
    </source>
</evidence>
<comment type="subcellular location">
    <subcellularLocation>
        <location evidence="2">Membrane</location>
    </subcellularLocation>
</comment>
<evidence type="ECO:0000256" key="4">
    <source>
        <dbReference type="ARBA" id="ARBA00022553"/>
    </source>
</evidence>
<evidence type="ECO:0000256" key="2">
    <source>
        <dbReference type="ARBA" id="ARBA00004370"/>
    </source>
</evidence>
<keyword evidence="10" id="KW-0812">Transmembrane</keyword>
<dbReference type="CDD" id="cd06225">
    <property type="entry name" value="HAMP"/>
    <property type="match status" value="1"/>
</dbReference>
<dbReference type="EMBL" id="JARCJK010000010">
    <property type="protein sequence ID" value="MDE4167383.1"/>
    <property type="molecule type" value="Genomic_DNA"/>
</dbReference>
<keyword evidence="6" id="KW-0547">Nucleotide-binding</keyword>
<dbReference type="Proteomes" id="UP001218364">
    <property type="component" value="Unassembled WGS sequence"/>
</dbReference>
<feature type="domain" description="Histidine kinase" evidence="11">
    <location>
        <begin position="431"/>
        <end position="648"/>
    </location>
</feature>
<keyword evidence="9" id="KW-0902">Two-component regulatory system</keyword>
<dbReference type="InterPro" id="IPR003661">
    <property type="entry name" value="HisK_dim/P_dom"/>
</dbReference>
<evidence type="ECO:0000256" key="7">
    <source>
        <dbReference type="ARBA" id="ARBA00022777"/>
    </source>
</evidence>
<reference evidence="13 14" key="1">
    <citation type="submission" date="2023-02" db="EMBL/GenBank/DDBJ databases">
        <title>Population genomics of bacteria associated with diatom.</title>
        <authorList>
            <person name="Xie J."/>
            <person name="Wang H."/>
        </authorList>
    </citation>
    <scope>NUCLEOTIDE SEQUENCE [LARGE SCALE GENOMIC DNA]</scope>
    <source>
        <strain evidence="13 14">PT47_8</strain>
    </source>
</reference>
<dbReference type="Pfam" id="PF00672">
    <property type="entry name" value="HAMP"/>
    <property type="match status" value="1"/>
</dbReference>
<dbReference type="InterPro" id="IPR003660">
    <property type="entry name" value="HAMP_dom"/>
</dbReference>
<dbReference type="GO" id="GO:0000160">
    <property type="term" value="P:phosphorelay signal transduction system"/>
    <property type="evidence" value="ECO:0007669"/>
    <property type="project" value="UniProtKB-KW"/>
</dbReference>
<comment type="catalytic activity">
    <reaction evidence="1">
        <text>ATP + protein L-histidine = ADP + protein N-phospho-L-histidine.</text>
        <dbReference type="EC" id="2.7.13.3"/>
    </reaction>
</comment>
<name>A0ABD4XCW8_9RHOB</name>
<dbReference type="GO" id="GO:0004673">
    <property type="term" value="F:protein histidine kinase activity"/>
    <property type="evidence" value="ECO:0007669"/>
    <property type="project" value="UniProtKB-EC"/>
</dbReference>
<keyword evidence="7" id="KW-0418">Kinase</keyword>
<feature type="transmembrane region" description="Helical" evidence="10">
    <location>
        <begin position="156"/>
        <end position="177"/>
    </location>
</feature>
<evidence type="ECO:0000259" key="11">
    <source>
        <dbReference type="PROSITE" id="PS50109"/>
    </source>
</evidence>
<dbReference type="InterPro" id="IPR036890">
    <property type="entry name" value="HATPase_C_sf"/>
</dbReference>
<proteinExistence type="predicted"/>
<accession>A0ABD4XCW8</accession>
<dbReference type="PROSITE" id="PS50109">
    <property type="entry name" value="HIS_KIN"/>
    <property type="match status" value="1"/>
</dbReference>
<dbReference type="Gene3D" id="3.30.450.20">
    <property type="entry name" value="PAS domain"/>
    <property type="match status" value="1"/>
</dbReference>
<dbReference type="InterPro" id="IPR036097">
    <property type="entry name" value="HisK_dim/P_sf"/>
</dbReference>
<evidence type="ECO:0000313" key="13">
    <source>
        <dbReference type="EMBL" id="MDE4167383.1"/>
    </source>
</evidence>
<dbReference type="CDD" id="cd00082">
    <property type="entry name" value="HisKA"/>
    <property type="match status" value="1"/>
</dbReference>
<feature type="transmembrane region" description="Helical" evidence="10">
    <location>
        <begin position="7"/>
        <end position="29"/>
    </location>
</feature>
<dbReference type="PANTHER" id="PTHR43065:SF46">
    <property type="entry name" value="C4-DICARBOXYLATE TRANSPORT SENSOR PROTEIN DCTB"/>
    <property type="match status" value="1"/>
</dbReference>